<name>A0A9P6CM23_9AGAR</name>
<protein>
    <submittedName>
        <fullName evidence="1">Uncharacterized protein</fullName>
    </submittedName>
</protein>
<organism evidence="1 2">
    <name type="scientific">Pholiota conissans</name>
    <dbReference type="NCBI Taxonomy" id="109636"/>
    <lineage>
        <taxon>Eukaryota</taxon>
        <taxon>Fungi</taxon>
        <taxon>Dikarya</taxon>
        <taxon>Basidiomycota</taxon>
        <taxon>Agaricomycotina</taxon>
        <taxon>Agaricomycetes</taxon>
        <taxon>Agaricomycetidae</taxon>
        <taxon>Agaricales</taxon>
        <taxon>Agaricineae</taxon>
        <taxon>Strophariaceae</taxon>
        <taxon>Pholiota</taxon>
    </lineage>
</organism>
<reference evidence="1" key="1">
    <citation type="submission" date="2020-11" db="EMBL/GenBank/DDBJ databases">
        <authorList>
            <consortium name="DOE Joint Genome Institute"/>
            <person name="Ahrendt S."/>
            <person name="Riley R."/>
            <person name="Andreopoulos W."/>
            <person name="Labutti K."/>
            <person name="Pangilinan J."/>
            <person name="Ruiz-Duenas F.J."/>
            <person name="Barrasa J.M."/>
            <person name="Sanchez-Garcia M."/>
            <person name="Camarero S."/>
            <person name="Miyauchi S."/>
            <person name="Serrano A."/>
            <person name="Linde D."/>
            <person name="Babiker R."/>
            <person name="Drula E."/>
            <person name="Ayuso-Fernandez I."/>
            <person name="Pacheco R."/>
            <person name="Padilla G."/>
            <person name="Ferreira P."/>
            <person name="Barriuso J."/>
            <person name="Kellner H."/>
            <person name="Castanera R."/>
            <person name="Alfaro M."/>
            <person name="Ramirez L."/>
            <person name="Pisabarro A.G."/>
            <person name="Kuo A."/>
            <person name="Tritt A."/>
            <person name="Lipzen A."/>
            <person name="He G."/>
            <person name="Yan M."/>
            <person name="Ng V."/>
            <person name="Cullen D."/>
            <person name="Martin F."/>
            <person name="Rosso M.-N."/>
            <person name="Henrissat B."/>
            <person name="Hibbett D."/>
            <person name="Martinez A.T."/>
            <person name="Grigoriev I.V."/>
        </authorList>
    </citation>
    <scope>NUCLEOTIDE SEQUENCE</scope>
    <source>
        <strain evidence="1">CIRM-BRFM 674</strain>
    </source>
</reference>
<dbReference type="Proteomes" id="UP000807469">
    <property type="component" value="Unassembled WGS sequence"/>
</dbReference>
<accession>A0A9P6CM23</accession>
<comment type="caution">
    <text evidence="1">The sequence shown here is derived from an EMBL/GenBank/DDBJ whole genome shotgun (WGS) entry which is preliminary data.</text>
</comment>
<gene>
    <name evidence="1" type="ORF">BDN70DRAFT_586529</name>
</gene>
<dbReference type="EMBL" id="MU155719">
    <property type="protein sequence ID" value="KAF9471277.1"/>
    <property type="molecule type" value="Genomic_DNA"/>
</dbReference>
<keyword evidence="2" id="KW-1185">Reference proteome</keyword>
<sequence length="113" mass="13113">MGMGLVRPPFLFFQSLSSLCLLHRNGVHHYFLRPESASNTLPLVLKSIALHSTTMYYRLCTYPVPYSRVSYSEHEASHRRPYPSHRIHIDVDESTGSHIRAWCLSWISMTAFF</sequence>
<evidence type="ECO:0000313" key="2">
    <source>
        <dbReference type="Proteomes" id="UP000807469"/>
    </source>
</evidence>
<dbReference type="AlphaFoldDB" id="A0A9P6CM23"/>
<proteinExistence type="predicted"/>
<evidence type="ECO:0000313" key="1">
    <source>
        <dbReference type="EMBL" id="KAF9471277.1"/>
    </source>
</evidence>